<dbReference type="Proteomes" id="UP000295509">
    <property type="component" value="Unassembled WGS sequence"/>
</dbReference>
<dbReference type="SUPFAM" id="SSF53850">
    <property type="entry name" value="Periplasmic binding protein-like II"/>
    <property type="match status" value="1"/>
</dbReference>
<dbReference type="AlphaFoldDB" id="A0A4R8LDR7"/>
<keyword evidence="3" id="KW-0732">Signal</keyword>
<dbReference type="PANTHER" id="PTHR43649">
    <property type="entry name" value="ARABINOSE-BINDING PROTEIN-RELATED"/>
    <property type="match status" value="1"/>
</dbReference>
<dbReference type="Pfam" id="PF01547">
    <property type="entry name" value="SBP_bac_1"/>
    <property type="match status" value="1"/>
</dbReference>
<keyword evidence="5" id="KW-1185">Reference proteome</keyword>
<evidence type="ECO:0000256" key="2">
    <source>
        <dbReference type="ARBA" id="ARBA00008520"/>
    </source>
</evidence>
<feature type="signal peptide" evidence="3">
    <location>
        <begin position="1"/>
        <end position="34"/>
    </location>
</feature>
<dbReference type="InterPro" id="IPR006059">
    <property type="entry name" value="SBP"/>
</dbReference>
<reference evidence="4 5" key="1">
    <citation type="submission" date="2019-03" db="EMBL/GenBank/DDBJ databases">
        <title>Genomic Encyclopedia of Type Strains, Phase III (KMG-III): the genomes of soil and plant-associated and newly described type strains.</title>
        <authorList>
            <person name="Whitman W."/>
        </authorList>
    </citation>
    <scope>NUCLEOTIDE SEQUENCE [LARGE SCALE GENOMIC DNA]</scope>
    <source>
        <strain evidence="4 5">LMG 29544</strain>
    </source>
</reference>
<protein>
    <submittedName>
        <fullName evidence="4">Carbohydrate ABC transporter substrate-binding protein (CUT1 family)</fullName>
    </submittedName>
</protein>
<dbReference type="InterPro" id="IPR050490">
    <property type="entry name" value="Bact_solute-bd_prot1"/>
</dbReference>
<evidence type="ECO:0000256" key="3">
    <source>
        <dbReference type="SAM" id="SignalP"/>
    </source>
</evidence>
<dbReference type="GO" id="GO:0042597">
    <property type="term" value="C:periplasmic space"/>
    <property type="evidence" value="ECO:0007669"/>
    <property type="project" value="UniProtKB-SubCell"/>
</dbReference>
<evidence type="ECO:0000313" key="5">
    <source>
        <dbReference type="Proteomes" id="UP000295509"/>
    </source>
</evidence>
<gene>
    <name evidence="4" type="ORF">BX592_12572</name>
</gene>
<dbReference type="OrthoDB" id="8663148at2"/>
<dbReference type="Gene3D" id="3.40.190.10">
    <property type="entry name" value="Periplasmic binding protein-like II"/>
    <property type="match status" value="2"/>
</dbReference>
<evidence type="ECO:0000256" key="1">
    <source>
        <dbReference type="ARBA" id="ARBA00004418"/>
    </source>
</evidence>
<dbReference type="PANTHER" id="PTHR43649:SF14">
    <property type="entry name" value="BLR3389 PROTEIN"/>
    <property type="match status" value="1"/>
</dbReference>
<name>A0A4R8LDR7_9BURK</name>
<dbReference type="EMBL" id="SORE01000025">
    <property type="protein sequence ID" value="TDY40428.1"/>
    <property type="molecule type" value="Genomic_DNA"/>
</dbReference>
<comment type="caution">
    <text evidence="4">The sequence shown here is derived from an EMBL/GenBank/DDBJ whole genome shotgun (WGS) entry which is preliminary data.</text>
</comment>
<accession>A0A4R8LDR7</accession>
<organism evidence="4 5">
    <name type="scientific">Paraburkholderia rhizosphaerae</name>
    <dbReference type="NCBI Taxonomy" id="480658"/>
    <lineage>
        <taxon>Bacteria</taxon>
        <taxon>Pseudomonadati</taxon>
        <taxon>Pseudomonadota</taxon>
        <taxon>Betaproteobacteria</taxon>
        <taxon>Burkholderiales</taxon>
        <taxon>Burkholderiaceae</taxon>
        <taxon>Paraburkholderia</taxon>
    </lineage>
</organism>
<comment type="subcellular location">
    <subcellularLocation>
        <location evidence="1">Periplasm</location>
    </subcellularLocation>
</comment>
<evidence type="ECO:0000313" key="4">
    <source>
        <dbReference type="EMBL" id="TDY40428.1"/>
    </source>
</evidence>
<dbReference type="RefSeq" id="WP_134196296.1">
    <property type="nucleotide sequence ID" value="NZ_JBHLUW010000005.1"/>
</dbReference>
<sequence>MAVKALKARGTRIVAALALAVAGTSGVLSFPAVANADTMTINIAFKGANQRAVWQQVLAEFKKAHPNVDVKVSFVDEEAYKVQLPGWLTTVAPDVVNWHNGERMAYYARRGLFEDLSGDWKKNGWDNTYASTKGASTVDGKQYAAPTVYYSWGLFYRKDLFQKAGITSEPKTWDQLMDACRKLKAAGITPFAVGGRDAWTLAGWFDYLDLRINGNAFHQKLMAGEIPYTDPRVKKVYTTWKQLIDDHDFIDNSLSYDLDAAQPFLFQGKAGMMLMGTFITGGFPANVKPQMGYFQFPIVDSNVPTAEDGPVESLHIPTRAKNKADAHAFLAFVETPEIGAQIAKGLGSLSANSKSPEPEDPISKIGFQILANTKGGIAQFYDRDMTKEMADEGMKGMQQFISDPTKLDAILAQLEETRKRIYKQ</sequence>
<comment type="similarity">
    <text evidence="2">Belongs to the bacterial solute-binding protein 1 family.</text>
</comment>
<feature type="chain" id="PRO_5020795998" evidence="3">
    <location>
        <begin position="35"/>
        <end position="424"/>
    </location>
</feature>
<proteinExistence type="inferred from homology"/>